<gene>
    <name evidence="1" type="ORF">SAMN06269173_105203</name>
</gene>
<evidence type="ECO:0000313" key="2">
    <source>
        <dbReference type="Proteomes" id="UP000198310"/>
    </source>
</evidence>
<sequence length="59" mass="7034">MRYIVRNIDCTRFGRVQSFRKLFASLNICKFKLTLSLNKSKPLIRFGMIMASFSFTWFC</sequence>
<dbReference type="Proteomes" id="UP000198310">
    <property type="component" value="Unassembled WGS sequence"/>
</dbReference>
<organism evidence="1 2">
    <name type="scientific">Hymenobacter mucosus</name>
    <dbReference type="NCBI Taxonomy" id="1411120"/>
    <lineage>
        <taxon>Bacteria</taxon>
        <taxon>Pseudomonadati</taxon>
        <taxon>Bacteroidota</taxon>
        <taxon>Cytophagia</taxon>
        <taxon>Cytophagales</taxon>
        <taxon>Hymenobacteraceae</taxon>
        <taxon>Hymenobacter</taxon>
    </lineage>
</organism>
<name>A0A238YHN9_9BACT</name>
<reference evidence="2" key="1">
    <citation type="submission" date="2017-06" db="EMBL/GenBank/DDBJ databases">
        <authorList>
            <person name="Varghese N."/>
            <person name="Submissions S."/>
        </authorList>
    </citation>
    <scope>NUCLEOTIDE SEQUENCE [LARGE SCALE GENOMIC DNA]</scope>
    <source>
        <strain evidence="2">DSM 28041</strain>
    </source>
</reference>
<protein>
    <submittedName>
        <fullName evidence="1">Uncharacterized protein</fullName>
    </submittedName>
</protein>
<accession>A0A238YHN9</accession>
<proteinExistence type="predicted"/>
<evidence type="ECO:0000313" key="1">
    <source>
        <dbReference type="EMBL" id="SNR69909.1"/>
    </source>
</evidence>
<keyword evidence="2" id="KW-1185">Reference proteome</keyword>
<dbReference type="EMBL" id="FZNS01000005">
    <property type="protein sequence ID" value="SNR69909.1"/>
    <property type="molecule type" value="Genomic_DNA"/>
</dbReference>
<dbReference type="AlphaFoldDB" id="A0A238YHN9"/>